<dbReference type="SUPFAM" id="SSF53098">
    <property type="entry name" value="Ribonuclease H-like"/>
    <property type="match status" value="1"/>
</dbReference>
<feature type="non-terminal residue" evidence="2">
    <location>
        <position position="254"/>
    </location>
</feature>
<dbReference type="GO" id="GO:0003676">
    <property type="term" value="F:nucleic acid binding"/>
    <property type="evidence" value="ECO:0007669"/>
    <property type="project" value="InterPro"/>
</dbReference>
<dbReference type="PANTHER" id="PTHR37984:SF5">
    <property type="entry name" value="PROTEIN NYNRIN-LIKE"/>
    <property type="match status" value="1"/>
</dbReference>
<accession>A0A7J6L4X7</accession>
<proteinExistence type="predicted"/>
<dbReference type="Proteomes" id="UP000591131">
    <property type="component" value="Unassembled WGS sequence"/>
</dbReference>
<evidence type="ECO:0000259" key="1">
    <source>
        <dbReference type="PROSITE" id="PS50994"/>
    </source>
</evidence>
<feature type="domain" description="Integrase catalytic" evidence="1">
    <location>
        <begin position="57"/>
        <end position="214"/>
    </location>
</feature>
<dbReference type="GO" id="GO:0015074">
    <property type="term" value="P:DNA integration"/>
    <property type="evidence" value="ECO:0007669"/>
    <property type="project" value="InterPro"/>
</dbReference>
<dbReference type="InterPro" id="IPR036397">
    <property type="entry name" value="RNaseH_sf"/>
</dbReference>
<name>A0A7J6L4X7_PERCH</name>
<dbReference type="PANTHER" id="PTHR37984">
    <property type="entry name" value="PROTEIN CBG26694"/>
    <property type="match status" value="1"/>
</dbReference>
<evidence type="ECO:0000313" key="2">
    <source>
        <dbReference type="EMBL" id="KAF4654239.1"/>
    </source>
</evidence>
<protein>
    <recommendedName>
        <fullName evidence="1">Integrase catalytic domain-containing protein</fullName>
    </recommendedName>
</protein>
<gene>
    <name evidence="2" type="ORF">FOL47_010079</name>
</gene>
<dbReference type="OrthoDB" id="775972at2759"/>
<sequence>MIKAVHEDLLHCGVMDVEVMLKKLYSRPRMTEDIKRVISACDNNACECNRASVSPFTASSPRRLATGKWVCVACDVFHYEKLPILSVIDEYSRFACLYILSEERAVLALQALQQIFEIPFLGYPLYLRSDRGIFTSLREPLKNLGVLLILTSGHRPQANGIVERLHYTLRLRLATLSKDLLLSDRLKTVINAYNRCPHSSLNGVSPAESLSGRSIRTRFCIPVKVPSPEVPANMITFQKGQLVWLLKPQADRRA</sequence>
<dbReference type="PROSITE" id="PS50994">
    <property type="entry name" value="INTEGRASE"/>
    <property type="match status" value="1"/>
</dbReference>
<keyword evidence="3" id="KW-1185">Reference proteome</keyword>
<dbReference type="InterPro" id="IPR001584">
    <property type="entry name" value="Integrase_cat-core"/>
</dbReference>
<evidence type="ECO:0000313" key="3">
    <source>
        <dbReference type="Proteomes" id="UP000591131"/>
    </source>
</evidence>
<dbReference type="Gene3D" id="3.30.420.10">
    <property type="entry name" value="Ribonuclease H-like superfamily/Ribonuclease H"/>
    <property type="match status" value="1"/>
</dbReference>
<dbReference type="EMBL" id="JAAPAO010000750">
    <property type="protein sequence ID" value="KAF4654239.1"/>
    <property type="molecule type" value="Genomic_DNA"/>
</dbReference>
<reference evidence="2 3" key="1">
    <citation type="submission" date="2020-04" db="EMBL/GenBank/DDBJ databases">
        <title>Perkinsus chesapeaki whole genome sequence.</title>
        <authorList>
            <person name="Bogema D.R."/>
        </authorList>
    </citation>
    <scope>NUCLEOTIDE SEQUENCE [LARGE SCALE GENOMIC DNA]</scope>
    <source>
        <strain evidence="2">ATCC PRA-425</strain>
    </source>
</reference>
<dbReference type="AlphaFoldDB" id="A0A7J6L4X7"/>
<organism evidence="2 3">
    <name type="scientific">Perkinsus chesapeaki</name>
    <name type="common">Clam parasite</name>
    <name type="synonym">Perkinsus andrewsi</name>
    <dbReference type="NCBI Taxonomy" id="330153"/>
    <lineage>
        <taxon>Eukaryota</taxon>
        <taxon>Sar</taxon>
        <taxon>Alveolata</taxon>
        <taxon>Perkinsozoa</taxon>
        <taxon>Perkinsea</taxon>
        <taxon>Perkinsida</taxon>
        <taxon>Perkinsidae</taxon>
        <taxon>Perkinsus</taxon>
    </lineage>
</organism>
<dbReference type="InterPro" id="IPR012337">
    <property type="entry name" value="RNaseH-like_sf"/>
</dbReference>
<dbReference type="InterPro" id="IPR050951">
    <property type="entry name" value="Retrovirus_Pol_polyprotein"/>
</dbReference>
<dbReference type="Pfam" id="PF13683">
    <property type="entry name" value="rve_3"/>
    <property type="match status" value="1"/>
</dbReference>
<comment type="caution">
    <text evidence="2">The sequence shown here is derived from an EMBL/GenBank/DDBJ whole genome shotgun (WGS) entry which is preliminary data.</text>
</comment>